<dbReference type="AlphaFoldDB" id="A0A7T2GIU6"/>
<dbReference type="EMBL" id="CP065592">
    <property type="protein sequence ID" value="QPQ54675.1"/>
    <property type="molecule type" value="Genomic_DNA"/>
</dbReference>
<dbReference type="RefSeq" id="WP_200971272.1">
    <property type="nucleotide sequence ID" value="NZ_CP065592.1"/>
</dbReference>
<keyword evidence="2" id="KW-1185">Reference proteome</keyword>
<evidence type="ECO:0000313" key="1">
    <source>
        <dbReference type="EMBL" id="QPQ54675.1"/>
    </source>
</evidence>
<organism evidence="1 2">
    <name type="scientific">Allosphingosinicella flava</name>
    <dbReference type="NCBI Taxonomy" id="2771430"/>
    <lineage>
        <taxon>Bacteria</taxon>
        <taxon>Pseudomonadati</taxon>
        <taxon>Pseudomonadota</taxon>
        <taxon>Alphaproteobacteria</taxon>
        <taxon>Sphingomonadales</taxon>
        <taxon>Sphingomonadaceae</taxon>
        <taxon>Allosphingosinicella</taxon>
    </lineage>
</organism>
<sequence>MATYRLYLLGDRHREIRSYKEFNAASDAQAIAIAEDLRGMETVELWSSGRRVKRFASPFQRPATAMAGPTLRMAS</sequence>
<evidence type="ECO:0000313" key="2">
    <source>
        <dbReference type="Proteomes" id="UP000594873"/>
    </source>
</evidence>
<gene>
    <name evidence="1" type="ORF">IC614_10120</name>
</gene>
<dbReference type="Proteomes" id="UP000594873">
    <property type="component" value="Chromosome"/>
</dbReference>
<reference evidence="1 2" key="1">
    <citation type="submission" date="2020-11" db="EMBL/GenBank/DDBJ databases">
        <title>Genome seq and assembly of Sphingosinicella sp.</title>
        <authorList>
            <person name="Chhetri G."/>
        </authorList>
    </citation>
    <scope>NUCLEOTIDE SEQUENCE [LARGE SCALE GENOMIC DNA]</scope>
    <source>
        <strain evidence="1 2">UDD2</strain>
    </source>
</reference>
<dbReference type="KEGG" id="sflv:IC614_10120"/>
<name>A0A7T2GIU6_9SPHN</name>
<proteinExistence type="predicted"/>
<accession>A0A7T2GIU6</accession>
<protein>
    <submittedName>
        <fullName evidence="1">Uncharacterized protein</fullName>
    </submittedName>
</protein>